<dbReference type="Pfam" id="PF17876">
    <property type="entry name" value="CSD2"/>
    <property type="match status" value="1"/>
</dbReference>
<dbReference type="Pfam" id="PF00773">
    <property type="entry name" value="RNB"/>
    <property type="match status" value="1"/>
</dbReference>
<dbReference type="GO" id="GO:0008859">
    <property type="term" value="F:exoribonuclease II activity"/>
    <property type="evidence" value="ECO:0007669"/>
    <property type="project" value="UniProtKB-EC"/>
</dbReference>
<evidence type="ECO:0000259" key="9">
    <source>
        <dbReference type="PROSITE" id="PS50126"/>
    </source>
</evidence>
<dbReference type="NCBIfam" id="TIGR02063">
    <property type="entry name" value="RNase_R"/>
    <property type="match status" value="1"/>
</dbReference>
<comment type="catalytic activity">
    <reaction evidence="1 7">
        <text>Exonucleolytic cleavage in the 3'- to 5'-direction to yield nucleoside 5'-phosphates.</text>
        <dbReference type="EC" id="3.1.13.1"/>
    </reaction>
</comment>
<organism evidence="10 11">
    <name type="scientific">Ferrovibrio xuzhouensis</name>
    <dbReference type="NCBI Taxonomy" id="1576914"/>
    <lineage>
        <taxon>Bacteria</taxon>
        <taxon>Pseudomonadati</taxon>
        <taxon>Pseudomonadota</taxon>
        <taxon>Alphaproteobacteria</taxon>
        <taxon>Rhodospirillales</taxon>
        <taxon>Rhodospirillaceae</taxon>
        <taxon>Ferrovibrio</taxon>
    </lineage>
</organism>
<evidence type="ECO:0000256" key="5">
    <source>
        <dbReference type="ARBA" id="ARBA00022839"/>
    </source>
</evidence>
<keyword evidence="4 7" id="KW-0378">Hydrolase</keyword>
<dbReference type="InterPro" id="IPR004476">
    <property type="entry name" value="RNase_II/RNase_R"/>
</dbReference>
<feature type="compositionally biased region" description="Basic residues" evidence="8">
    <location>
        <begin position="758"/>
        <end position="767"/>
    </location>
</feature>
<dbReference type="Gene3D" id="2.40.50.140">
    <property type="entry name" value="Nucleic acid-binding proteins"/>
    <property type="match status" value="1"/>
</dbReference>
<gene>
    <name evidence="7 10" type="primary">rnr</name>
    <name evidence="10" type="ORF">ACFOOQ_16815</name>
</gene>
<dbReference type="InterPro" id="IPR012340">
    <property type="entry name" value="NA-bd_OB-fold"/>
</dbReference>
<protein>
    <recommendedName>
        <fullName evidence="7">Ribonuclease R</fullName>
        <shortName evidence="7">RNase R</shortName>
        <ecNumber evidence="7">3.1.13.1</ecNumber>
    </recommendedName>
</protein>
<dbReference type="InterPro" id="IPR001900">
    <property type="entry name" value="RNase_II/R"/>
</dbReference>
<sequence length="767" mass="85202">MAKKKVAAALPSRQDILKYVAENPGKVGKREIARAFNIGPDDRLALKKLLRELKTEGEISQGHGKRMAPKGELPEVTLVDLIRLDRDGDLVGRPVEWTGDGDAPKIVFEMGGKARRREMADVGIGDRVLARLTRAGRNRYTGRVMKRLEQDEQPVLGLFTIDADGNARLQPTDKKVRHEYVIAPEDYGGAATGQFVVAQPLPGRRYGLRPARVTEVIGSATDPKALSLIPIFSFGIPTKFSDEAIRQAEKAKPVTVRGREDLRKIPLITIDPEDARDHDDAVFAEPDDDPANKGGWHAIVAIADVAHYVTPGSALDHDARVRGNSTYFPDRVVPMLPEALSADLCSLVEGKDRACMAVHLWFDAKGNKRRHQFVRGLMRCAAGLSYGQVQQAIDGNPDEASEPFLETVLRPLYACHAALNEARAARQPLAITAPERRVVMGKDGHIAAIRPREHMLSHQVIEDFMITANVAAAEELEKHRQPCMYRVHEPPSDEKIDALRKFLDTLDYRLAKSQGLRPMHFNSILEKARGSENERLINEVVLRSQMQAYYTPDNKGHFGLNLSRYGHFTSPIRRYADVMVHRALIRGLKLGDDGLPPDEDEQFEHIAEHISLTERRSMQAERDAMDRFVAAFMSEHVGADFAGRISGVTRFGLFIELAETGADGFVPISSLGDDFYAHDEARRMLVGRRTNKRFRLGDSVMVRLAEATPVTGGLRFEMLDREGHSLGGGRSGRTPQRSGPRPAAGDGAPKKPGNRAPWSKHRSRKKK</sequence>
<dbReference type="HAMAP" id="MF_01895">
    <property type="entry name" value="RNase_R"/>
    <property type="match status" value="1"/>
</dbReference>
<dbReference type="InterPro" id="IPR050180">
    <property type="entry name" value="RNR_Ribonuclease"/>
</dbReference>
<comment type="caution">
    <text evidence="10">The sequence shown here is derived from an EMBL/GenBank/DDBJ whole genome shotgun (WGS) entry which is preliminary data.</text>
</comment>
<evidence type="ECO:0000313" key="10">
    <source>
        <dbReference type="EMBL" id="MFC3677221.1"/>
    </source>
</evidence>
<proteinExistence type="inferred from homology"/>
<evidence type="ECO:0000256" key="3">
    <source>
        <dbReference type="ARBA" id="ARBA00022722"/>
    </source>
</evidence>
<name>A0ABV7VL17_9PROT</name>
<evidence type="ECO:0000256" key="7">
    <source>
        <dbReference type="HAMAP-Rule" id="MF_01895"/>
    </source>
</evidence>
<evidence type="ECO:0000256" key="1">
    <source>
        <dbReference type="ARBA" id="ARBA00001849"/>
    </source>
</evidence>
<dbReference type="InterPro" id="IPR003029">
    <property type="entry name" value="S1_domain"/>
</dbReference>
<evidence type="ECO:0000256" key="6">
    <source>
        <dbReference type="ARBA" id="ARBA00022884"/>
    </source>
</evidence>
<dbReference type="EMBL" id="JBHRYJ010000004">
    <property type="protein sequence ID" value="MFC3677221.1"/>
    <property type="molecule type" value="Genomic_DNA"/>
</dbReference>
<keyword evidence="6 7" id="KW-0694">RNA-binding</keyword>
<dbReference type="InterPro" id="IPR040476">
    <property type="entry name" value="CSD2"/>
</dbReference>
<dbReference type="SUPFAM" id="SSF50249">
    <property type="entry name" value="Nucleic acid-binding proteins"/>
    <property type="match status" value="2"/>
</dbReference>
<dbReference type="RefSeq" id="WP_379728763.1">
    <property type="nucleotide sequence ID" value="NZ_JBHRYJ010000004.1"/>
</dbReference>
<reference evidence="11" key="1">
    <citation type="journal article" date="2019" name="Int. J. Syst. Evol. Microbiol.">
        <title>The Global Catalogue of Microorganisms (GCM) 10K type strain sequencing project: providing services to taxonomists for standard genome sequencing and annotation.</title>
        <authorList>
            <consortium name="The Broad Institute Genomics Platform"/>
            <consortium name="The Broad Institute Genome Sequencing Center for Infectious Disease"/>
            <person name="Wu L."/>
            <person name="Ma J."/>
        </authorList>
    </citation>
    <scope>NUCLEOTIDE SEQUENCE [LARGE SCALE GENOMIC DNA]</scope>
    <source>
        <strain evidence="11">KCTC 42182</strain>
    </source>
</reference>
<dbReference type="EC" id="3.1.13.1" evidence="7"/>
<keyword evidence="3 7" id="KW-0540">Nuclease</keyword>
<dbReference type="SMART" id="SM00955">
    <property type="entry name" value="RNB"/>
    <property type="match status" value="1"/>
</dbReference>
<dbReference type="Proteomes" id="UP001595711">
    <property type="component" value="Unassembled WGS sequence"/>
</dbReference>
<dbReference type="SMART" id="SM00316">
    <property type="entry name" value="S1"/>
    <property type="match status" value="1"/>
</dbReference>
<comment type="subcellular location">
    <subcellularLocation>
        <location evidence="7">Cytoplasm</location>
    </subcellularLocation>
</comment>
<keyword evidence="5 7" id="KW-0269">Exonuclease</keyword>
<dbReference type="PROSITE" id="PS50126">
    <property type="entry name" value="S1"/>
    <property type="match status" value="1"/>
</dbReference>
<dbReference type="NCBIfam" id="TIGR00358">
    <property type="entry name" value="3_prime_RNase"/>
    <property type="match status" value="1"/>
</dbReference>
<dbReference type="InterPro" id="IPR011805">
    <property type="entry name" value="RNase_R"/>
</dbReference>
<evidence type="ECO:0000256" key="2">
    <source>
        <dbReference type="ARBA" id="ARBA00022490"/>
    </source>
</evidence>
<evidence type="ECO:0000313" key="11">
    <source>
        <dbReference type="Proteomes" id="UP001595711"/>
    </source>
</evidence>
<keyword evidence="11" id="KW-1185">Reference proteome</keyword>
<comment type="similarity">
    <text evidence="7">Belongs to the RNR ribonuclease family. RNase R subfamily.</text>
</comment>
<evidence type="ECO:0000256" key="8">
    <source>
        <dbReference type="SAM" id="MobiDB-lite"/>
    </source>
</evidence>
<dbReference type="PANTHER" id="PTHR23355">
    <property type="entry name" value="RIBONUCLEASE"/>
    <property type="match status" value="1"/>
</dbReference>
<dbReference type="Pfam" id="PF00575">
    <property type="entry name" value="S1"/>
    <property type="match status" value="1"/>
</dbReference>
<accession>A0ABV7VL17</accession>
<evidence type="ECO:0000256" key="4">
    <source>
        <dbReference type="ARBA" id="ARBA00022801"/>
    </source>
</evidence>
<feature type="region of interest" description="Disordered" evidence="8">
    <location>
        <begin position="722"/>
        <end position="767"/>
    </location>
</feature>
<dbReference type="PANTHER" id="PTHR23355:SF9">
    <property type="entry name" value="DIS3-LIKE EXONUCLEASE 2"/>
    <property type="match status" value="1"/>
</dbReference>
<dbReference type="CDD" id="cd04471">
    <property type="entry name" value="S1_RNase_R"/>
    <property type="match status" value="1"/>
</dbReference>
<feature type="domain" description="S1 motif" evidence="9">
    <location>
        <begin position="638"/>
        <end position="719"/>
    </location>
</feature>
<keyword evidence="2 7" id="KW-0963">Cytoplasm</keyword>
<comment type="function">
    <text evidence="7">3'-5' exoribonuclease that releases 5'-nucleoside monophosphates and is involved in maturation of structured RNAs.</text>
</comment>